<sequence>MYDNYAVYVKDVVKSYGSKEVLKQLNMTVERGTIYGLLGASGCGKTTLLSSIVGRKKFDSGEIYVLGGKAGEPGSGVPGPRVGYMPQDIALVGEFTIKDAIYYFGRIFNMEEDLISQRYCILHSLLELPPDDRYLKNCSGGQQRRVSFAASVIHKPELLIMDEPTVGVDPVLRDRLWNYLVELTEKENTSVIITTHYIEEARQSHKIGLMREGRLLAEESPARLLSIFHTDTLEEVFLILSRRQEEGQLQALNAVVTDDQNNTVMDRTESTTSVSTVATFDIGHGSTDILTTKKTRVKGSKNFNKHRLRALMDKNWKQFYRNVTGLIFLLTFPIIEIYLFVTAVGGHIKDVPLAIVNDETMTASCPNFSPLGTAFHDNSSNACHFQNMSCRFLEELNNPMINKPILGVPYSMGVSAMKELLIREFKNSWHVTPGLRLQGCNSIGCLGKANKCLLDRQIGATIKYKLVDLYINFQKSVLADCQFLPQMGDIPVDIDFIYGEKDDSFTIYMTPVAS</sequence>
<evidence type="ECO:0000256" key="2">
    <source>
        <dbReference type="ARBA" id="ARBA00022840"/>
    </source>
</evidence>
<evidence type="ECO:0000256" key="1">
    <source>
        <dbReference type="ARBA" id="ARBA00022741"/>
    </source>
</evidence>
<dbReference type="PROSITE" id="PS00211">
    <property type="entry name" value="ABC_TRANSPORTER_1"/>
    <property type="match status" value="1"/>
</dbReference>
<dbReference type="InterPro" id="IPR017871">
    <property type="entry name" value="ABC_transporter-like_CS"/>
</dbReference>
<organism evidence="5 6">
    <name type="scientific">Molorchus minor</name>
    <dbReference type="NCBI Taxonomy" id="1323400"/>
    <lineage>
        <taxon>Eukaryota</taxon>
        <taxon>Metazoa</taxon>
        <taxon>Ecdysozoa</taxon>
        <taxon>Arthropoda</taxon>
        <taxon>Hexapoda</taxon>
        <taxon>Insecta</taxon>
        <taxon>Pterygota</taxon>
        <taxon>Neoptera</taxon>
        <taxon>Endopterygota</taxon>
        <taxon>Coleoptera</taxon>
        <taxon>Polyphaga</taxon>
        <taxon>Cucujiformia</taxon>
        <taxon>Chrysomeloidea</taxon>
        <taxon>Cerambycidae</taxon>
        <taxon>Lamiinae</taxon>
        <taxon>Monochamini</taxon>
        <taxon>Molorchus</taxon>
    </lineage>
</organism>
<dbReference type="Pfam" id="PF00005">
    <property type="entry name" value="ABC_tran"/>
    <property type="match status" value="1"/>
</dbReference>
<gene>
    <name evidence="5" type="ORF">NQ317_014263</name>
</gene>
<dbReference type="EMBL" id="JAPWTJ010003385">
    <property type="protein sequence ID" value="KAJ8957482.1"/>
    <property type="molecule type" value="Genomic_DNA"/>
</dbReference>
<accession>A0ABQ9IR61</accession>
<feature type="transmembrane region" description="Helical" evidence="3">
    <location>
        <begin position="319"/>
        <end position="341"/>
    </location>
</feature>
<keyword evidence="3" id="KW-1133">Transmembrane helix</keyword>
<reference evidence="5" key="1">
    <citation type="journal article" date="2023" name="Insect Mol. Biol.">
        <title>Genome sequencing provides insights into the evolution of gene families encoding plant cell wall-degrading enzymes in longhorned beetles.</title>
        <authorList>
            <person name="Shin N.R."/>
            <person name="Okamura Y."/>
            <person name="Kirsch R."/>
            <person name="Pauchet Y."/>
        </authorList>
    </citation>
    <scope>NUCLEOTIDE SEQUENCE</scope>
    <source>
        <strain evidence="5">MMC_N1</strain>
    </source>
</reference>
<dbReference type="SUPFAM" id="SSF52540">
    <property type="entry name" value="P-loop containing nucleoside triphosphate hydrolases"/>
    <property type="match status" value="1"/>
</dbReference>
<dbReference type="CDD" id="cd03230">
    <property type="entry name" value="ABC_DR_subfamily_A"/>
    <property type="match status" value="1"/>
</dbReference>
<keyword evidence="6" id="KW-1185">Reference proteome</keyword>
<dbReference type="PROSITE" id="PS50893">
    <property type="entry name" value="ABC_TRANSPORTER_2"/>
    <property type="match status" value="1"/>
</dbReference>
<dbReference type="InterPro" id="IPR003439">
    <property type="entry name" value="ABC_transporter-like_ATP-bd"/>
</dbReference>
<dbReference type="PANTHER" id="PTHR43038">
    <property type="entry name" value="ATP-BINDING CASSETTE, SUB-FAMILY H, MEMBER 1"/>
    <property type="match status" value="1"/>
</dbReference>
<dbReference type="InterPro" id="IPR003593">
    <property type="entry name" value="AAA+_ATPase"/>
</dbReference>
<keyword evidence="2" id="KW-0067">ATP-binding</keyword>
<name>A0ABQ9IR61_9CUCU</name>
<feature type="domain" description="ABC transporter" evidence="4">
    <location>
        <begin position="7"/>
        <end position="237"/>
    </location>
</feature>
<keyword evidence="3" id="KW-0472">Membrane</keyword>
<keyword evidence="1" id="KW-0547">Nucleotide-binding</keyword>
<comment type="caution">
    <text evidence="5">The sequence shown here is derived from an EMBL/GenBank/DDBJ whole genome shotgun (WGS) entry which is preliminary data.</text>
</comment>
<keyword evidence="3" id="KW-0812">Transmembrane</keyword>
<evidence type="ECO:0000256" key="3">
    <source>
        <dbReference type="SAM" id="Phobius"/>
    </source>
</evidence>
<dbReference type="Proteomes" id="UP001162164">
    <property type="component" value="Unassembled WGS sequence"/>
</dbReference>
<evidence type="ECO:0000313" key="6">
    <source>
        <dbReference type="Proteomes" id="UP001162164"/>
    </source>
</evidence>
<dbReference type="PANTHER" id="PTHR43038:SF2">
    <property type="entry name" value="RH61964P"/>
    <property type="match status" value="1"/>
</dbReference>
<protein>
    <recommendedName>
        <fullName evidence="4">ABC transporter domain-containing protein</fullName>
    </recommendedName>
</protein>
<dbReference type="SMART" id="SM00382">
    <property type="entry name" value="AAA"/>
    <property type="match status" value="1"/>
</dbReference>
<dbReference type="Gene3D" id="3.40.50.300">
    <property type="entry name" value="P-loop containing nucleotide triphosphate hydrolases"/>
    <property type="match status" value="1"/>
</dbReference>
<proteinExistence type="predicted"/>
<evidence type="ECO:0000259" key="4">
    <source>
        <dbReference type="PROSITE" id="PS50893"/>
    </source>
</evidence>
<dbReference type="InterPro" id="IPR027417">
    <property type="entry name" value="P-loop_NTPase"/>
</dbReference>
<evidence type="ECO:0000313" key="5">
    <source>
        <dbReference type="EMBL" id="KAJ8957482.1"/>
    </source>
</evidence>